<dbReference type="OrthoDB" id="10011405at2"/>
<organism evidence="2 3">
    <name type="scientific">Acinetobacter defluvii</name>
    <dbReference type="NCBI Taxonomy" id="1871111"/>
    <lineage>
        <taxon>Bacteria</taxon>
        <taxon>Pseudomonadati</taxon>
        <taxon>Pseudomonadota</taxon>
        <taxon>Gammaproteobacteria</taxon>
        <taxon>Moraxellales</taxon>
        <taxon>Moraxellaceae</taxon>
        <taxon>Acinetobacter</taxon>
    </lineage>
</organism>
<sequence>MNLFEDIEIENTKFINIVEALELASRKISYGVSDIARRLLLDEFNKTACMFKLNDYGKIELYCSEQEFNGNYGVTTEFLKLAISTDGTFEYVETDVYDNEYEYTKDHWLEYYWLKSDFFNFSSIKKIDISEEDYKNFLEADSQECLYDFMAQLNKQEDDKKFKEKAKNVSINFFQEVTEFESIQELGENTVKNSNNQSDLVKELNEEIEKLKTELLKKEEEMQCQQDKNAMEPQEINYKNSDLLLIAALLSALQNEIKVKANRSQSKILQKIEDEHIGIKGFSKSRTEKIIAEANKAYKLLKN</sequence>
<evidence type="ECO:0000256" key="1">
    <source>
        <dbReference type="SAM" id="Coils"/>
    </source>
</evidence>
<dbReference type="EMBL" id="CP029397">
    <property type="protein sequence ID" value="AWL29225.1"/>
    <property type="molecule type" value="Genomic_DNA"/>
</dbReference>
<proteinExistence type="predicted"/>
<evidence type="ECO:0000313" key="3">
    <source>
        <dbReference type="Proteomes" id="UP000245977"/>
    </source>
</evidence>
<dbReference type="KEGG" id="adv:DJ533_11935"/>
<feature type="coiled-coil region" evidence="1">
    <location>
        <begin position="194"/>
        <end position="228"/>
    </location>
</feature>
<accession>A0A2S2FEJ2</accession>
<evidence type="ECO:0000313" key="2">
    <source>
        <dbReference type="EMBL" id="AWL29225.1"/>
    </source>
</evidence>
<name>A0A2S2FEJ2_9GAMM</name>
<keyword evidence="3" id="KW-1185">Reference proteome</keyword>
<dbReference type="AlphaFoldDB" id="A0A2S2FEJ2"/>
<dbReference type="STRING" id="1871111.GCA_001704615_01431"/>
<keyword evidence="1" id="KW-0175">Coiled coil</keyword>
<dbReference type="Proteomes" id="UP000245977">
    <property type="component" value="Chromosome"/>
</dbReference>
<protein>
    <submittedName>
        <fullName evidence="2">Uncharacterized protein</fullName>
    </submittedName>
</protein>
<reference evidence="2" key="1">
    <citation type="submission" date="2019-08" db="EMBL/GenBank/DDBJ databases">
        <title>The complete genome of Acinetobacter defluvii strain WCHAD010030.</title>
        <authorList>
            <person name="Hu Y."/>
            <person name="Qin J."/>
            <person name="Feng Y."/>
            <person name="Zong Z."/>
        </authorList>
    </citation>
    <scope>NUCLEOTIDE SEQUENCE</scope>
    <source>
        <strain evidence="2">WCHA30</strain>
    </source>
</reference>
<gene>
    <name evidence="2" type="ORF">DJ533_11935</name>
</gene>
<dbReference type="RefSeq" id="WP_065992790.1">
    <property type="nucleotide sequence ID" value="NZ_CP029397.2"/>
</dbReference>